<keyword evidence="2" id="KW-1185">Reference proteome</keyword>
<dbReference type="InParanoid" id="G4Q2Y7"/>
<dbReference type="HOGENOM" id="CLU_3194888_0_0_9"/>
<organism evidence="1 2">
    <name type="scientific">Acidaminococcus intestini (strain RyC-MR95)</name>
    <dbReference type="NCBI Taxonomy" id="568816"/>
    <lineage>
        <taxon>Bacteria</taxon>
        <taxon>Bacillati</taxon>
        <taxon>Bacillota</taxon>
        <taxon>Negativicutes</taxon>
        <taxon>Acidaminococcales</taxon>
        <taxon>Acidaminococcaceae</taxon>
        <taxon>Acidaminococcus</taxon>
    </lineage>
</organism>
<protein>
    <submittedName>
        <fullName evidence="1">Uncharacterized protein</fullName>
    </submittedName>
</protein>
<proteinExistence type="predicted"/>
<dbReference type="EMBL" id="CP003058">
    <property type="protein sequence ID" value="AEQ22793.1"/>
    <property type="molecule type" value="Genomic_DNA"/>
</dbReference>
<name>G4Q2Y7_ACIIR</name>
<sequence length="45" mass="5123">MAAAREENITKAASFHHLTSLPYQGPFWNWNTNWGSAFSARQKKA</sequence>
<evidence type="ECO:0000313" key="1">
    <source>
        <dbReference type="EMBL" id="AEQ22793.1"/>
    </source>
</evidence>
<gene>
    <name evidence="1" type="ordered locus">Acin_1575</name>
</gene>
<dbReference type="KEGG" id="ain:Acin_1575"/>
<accession>G4Q2Y7</accession>
<evidence type="ECO:0000313" key="2">
    <source>
        <dbReference type="Proteomes" id="UP000007093"/>
    </source>
</evidence>
<reference evidence="1 2" key="1">
    <citation type="journal article" date="2011" name="J. Bacteriol.">
        <title>Complete genome sequence of Acidaminococcus intestini RYC-MR95, a Gram-negative bacterium from the phylum Firmicutes.</title>
        <authorList>
            <person name="D'Auria G."/>
            <person name="Galan J.C."/>
            <person name="Rodriguez-Alcayna M."/>
            <person name="Moya A."/>
            <person name="Baquero F."/>
            <person name="Latorre A."/>
        </authorList>
    </citation>
    <scope>NUCLEOTIDE SEQUENCE [LARGE SCALE GENOMIC DNA]</scope>
    <source>
        <strain evidence="1 2">RyC-MR95</strain>
    </source>
</reference>
<dbReference type="Proteomes" id="UP000007093">
    <property type="component" value="Chromosome"/>
</dbReference>
<dbReference type="AlphaFoldDB" id="G4Q2Y7"/>